<name>A0A0C3EU60_PILCF</name>
<dbReference type="Proteomes" id="UP000054166">
    <property type="component" value="Unassembled WGS sequence"/>
</dbReference>
<protein>
    <recommendedName>
        <fullName evidence="2">HAT C-terminal dimerisation domain-containing protein</fullName>
    </recommendedName>
</protein>
<accession>A0A0C3EU60</accession>
<dbReference type="InParanoid" id="A0A0C3EU60"/>
<feature type="compositionally biased region" description="Acidic residues" evidence="1">
    <location>
        <begin position="198"/>
        <end position="207"/>
    </location>
</feature>
<organism evidence="3 4">
    <name type="scientific">Piloderma croceum (strain F 1598)</name>
    <dbReference type="NCBI Taxonomy" id="765440"/>
    <lineage>
        <taxon>Eukaryota</taxon>
        <taxon>Fungi</taxon>
        <taxon>Dikarya</taxon>
        <taxon>Basidiomycota</taxon>
        <taxon>Agaricomycotina</taxon>
        <taxon>Agaricomycetes</taxon>
        <taxon>Agaricomycetidae</taxon>
        <taxon>Atheliales</taxon>
        <taxon>Atheliaceae</taxon>
        <taxon>Piloderma</taxon>
    </lineage>
</organism>
<feature type="compositionally biased region" description="Acidic residues" evidence="1">
    <location>
        <begin position="216"/>
        <end position="239"/>
    </location>
</feature>
<dbReference type="Pfam" id="PF05699">
    <property type="entry name" value="Dimer_Tnp_hAT"/>
    <property type="match status" value="1"/>
</dbReference>
<dbReference type="OrthoDB" id="2690041at2759"/>
<dbReference type="InterPro" id="IPR008906">
    <property type="entry name" value="HATC_C_dom"/>
</dbReference>
<gene>
    <name evidence="3" type="ORF">PILCRDRAFT_805146</name>
</gene>
<proteinExistence type="predicted"/>
<dbReference type="SUPFAM" id="SSF53098">
    <property type="entry name" value="Ribonuclease H-like"/>
    <property type="match status" value="1"/>
</dbReference>
<feature type="region of interest" description="Disordered" evidence="1">
    <location>
        <begin position="194"/>
        <end position="247"/>
    </location>
</feature>
<dbReference type="HOGENOM" id="CLU_009123_2_0_1"/>
<reference evidence="3 4" key="1">
    <citation type="submission" date="2014-04" db="EMBL/GenBank/DDBJ databases">
        <authorList>
            <consortium name="DOE Joint Genome Institute"/>
            <person name="Kuo A."/>
            <person name="Tarkka M."/>
            <person name="Buscot F."/>
            <person name="Kohler A."/>
            <person name="Nagy L.G."/>
            <person name="Floudas D."/>
            <person name="Copeland A."/>
            <person name="Barry K.W."/>
            <person name="Cichocki N."/>
            <person name="Veneault-Fourrey C."/>
            <person name="LaButti K."/>
            <person name="Lindquist E.A."/>
            <person name="Lipzen A."/>
            <person name="Lundell T."/>
            <person name="Morin E."/>
            <person name="Murat C."/>
            <person name="Sun H."/>
            <person name="Tunlid A."/>
            <person name="Henrissat B."/>
            <person name="Grigoriev I.V."/>
            <person name="Hibbett D.S."/>
            <person name="Martin F."/>
            <person name="Nordberg H.P."/>
            <person name="Cantor M.N."/>
            <person name="Hua S.X."/>
        </authorList>
    </citation>
    <scope>NUCLEOTIDE SEQUENCE [LARGE SCALE GENOMIC DNA]</scope>
    <source>
        <strain evidence="3 4">F 1598</strain>
    </source>
</reference>
<dbReference type="EMBL" id="KN833343">
    <property type="protein sequence ID" value="KIM71366.1"/>
    <property type="molecule type" value="Genomic_DNA"/>
</dbReference>
<dbReference type="PANTHER" id="PTHR23272:SF161">
    <property type="entry name" value="ZINC FINGER BED DOMAIN-CONTAINING PROTEIN RICESLEEPER 1-LIKE"/>
    <property type="match status" value="1"/>
</dbReference>
<dbReference type="InterPro" id="IPR012337">
    <property type="entry name" value="RNaseH-like_sf"/>
</dbReference>
<evidence type="ECO:0000313" key="4">
    <source>
        <dbReference type="Proteomes" id="UP000054166"/>
    </source>
</evidence>
<evidence type="ECO:0000313" key="3">
    <source>
        <dbReference type="EMBL" id="KIM71366.1"/>
    </source>
</evidence>
<sequence>MQKAVGRLTSDEWTHVGQFADLLSYADVAQQAFSSDAGTTLQLTIPVLETLYRAWSSRTEWLKYAHFAPALTAAANKIDKYYGKTTNSPAYIMAMLLDPMGKMAYFKKHWSEHLQDKVLVCAEAVAKPPPGITTVQWWGINAHRYGPVWTAIAQDYLSIIASSVSSERAFSQGGITISKRCNRLKGDIVEALQPSSSVEEEPDEYEIETVPNEQLGDNDDEEDEEGWEALFLEEDEDDFKSDFVMEE</sequence>
<reference evidence="4" key="2">
    <citation type="submission" date="2015-01" db="EMBL/GenBank/DDBJ databases">
        <title>Evolutionary Origins and Diversification of the Mycorrhizal Mutualists.</title>
        <authorList>
            <consortium name="DOE Joint Genome Institute"/>
            <consortium name="Mycorrhizal Genomics Consortium"/>
            <person name="Kohler A."/>
            <person name="Kuo A."/>
            <person name="Nagy L.G."/>
            <person name="Floudas D."/>
            <person name="Copeland A."/>
            <person name="Barry K.W."/>
            <person name="Cichocki N."/>
            <person name="Veneault-Fourrey C."/>
            <person name="LaButti K."/>
            <person name="Lindquist E.A."/>
            <person name="Lipzen A."/>
            <person name="Lundell T."/>
            <person name="Morin E."/>
            <person name="Murat C."/>
            <person name="Riley R."/>
            <person name="Ohm R."/>
            <person name="Sun H."/>
            <person name="Tunlid A."/>
            <person name="Henrissat B."/>
            <person name="Grigoriev I.V."/>
            <person name="Hibbett D.S."/>
            <person name="Martin F."/>
        </authorList>
    </citation>
    <scope>NUCLEOTIDE SEQUENCE [LARGE SCALE GENOMIC DNA]</scope>
    <source>
        <strain evidence="4">F 1598</strain>
    </source>
</reference>
<keyword evidence="4" id="KW-1185">Reference proteome</keyword>
<dbReference type="GO" id="GO:0046983">
    <property type="term" value="F:protein dimerization activity"/>
    <property type="evidence" value="ECO:0007669"/>
    <property type="project" value="InterPro"/>
</dbReference>
<evidence type="ECO:0000256" key="1">
    <source>
        <dbReference type="SAM" id="MobiDB-lite"/>
    </source>
</evidence>
<feature type="domain" description="HAT C-terminal dimerisation" evidence="2">
    <location>
        <begin position="135"/>
        <end position="193"/>
    </location>
</feature>
<evidence type="ECO:0000259" key="2">
    <source>
        <dbReference type="Pfam" id="PF05699"/>
    </source>
</evidence>
<dbReference type="PANTHER" id="PTHR23272">
    <property type="entry name" value="BED FINGER-RELATED"/>
    <property type="match status" value="1"/>
</dbReference>
<dbReference type="AlphaFoldDB" id="A0A0C3EU60"/>